<evidence type="ECO:0000313" key="2">
    <source>
        <dbReference type="EMBL" id="GBM97190.1"/>
    </source>
</evidence>
<protein>
    <submittedName>
        <fullName evidence="2">Uncharacterized protein</fullName>
    </submittedName>
</protein>
<dbReference type="Proteomes" id="UP000499080">
    <property type="component" value="Unassembled WGS sequence"/>
</dbReference>
<dbReference type="AlphaFoldDB" id="A0A4Y2K464"/>
<keyword evidence="3" id="KW-1185">Reference proteome</keyword>
<proteinExistence type="predicted"/>
<dbReference type="EMBL" id="BGPR01004210">
    <property type="protein sequence ID" value="GBM97190.1"/>
    <property type="molecule type" value="Genomic_DNA"/>
</dbReference>
<organism evidence="2 3">
    <name type="scientific">Araneus ventricosus</name>
    <name type="common">Orbweaver spider</name>
    <name type="synonym">Epeira ventricosa</name>
    <dbReference type="NCBI Taxonomy" id="182803"/>
    <lineage>
        <taxon>Eukaryota</taxon>
        <taxon>Metazoa</taxon>
        <taxon>Ecdysozoa</taxon>
        <taxon>Arthropoda</taxon>
        <taxon>Chelicerata</taxon>
        <taxon>Arachnida</taxon>
        <taxon>Araneae</taxon>
        <taxon>Araneomorphae</taxon>
        <taxon>Entelegynae</taxon>
        <taxon>Araneoidea</taxon>
        <taxon>Araneidae</taxon>
        <taxon>Araneus</taxon>
    </lineage>
</organism>
<feature type="chain" id="PRO_5021190033" evidence="1">
    <location>
        <begin position="18"/>
        <end position="118"/>
    </location>
</feature>
<accession>A0A4Y2K464</accession>
<comment type="caution">
    <text evidence="2">The sequence shown here is derived from an EMBL/GenBank/DDBJ whole genome shotgun (WGS) entry which is preliminary data.</text>
</comment>
<evidence type="ECO:0000313" key="3">
    <source>
        <dbReference type="Proteomes" id="UP000499080"/>
    </source>
</evidence>
<reference evidence="2 3" key="1">
    <citation type="journal article" date="2019" name="Sci. Rep.">
        <title>Orb-weaving spider Araneus ventricosus genome elucidates the spidroin gene catalogue.</title>
        <authorList>
            <person name="Kono N."/>
            <person name="Nakamura H."/>
            <person name="Ohtoshi R."/>
            <person name="Moran D.A.P."/>
            <person name="Shinohara A."/>
            <person name="Yoshida Y."/>
            <person name="Fujiwara M."/>
            <person name="Mori M."/>
            <person name="Tomita M."/>
            <person name="Arakawa K."/>
        </authorList>
    </citation>
    <scope>NUCLEOTIDE SEQUENCE [LARGE SCALE GENOMIC DNA]</scope>
</reference>
<gene>
    <name evidence="2" type="ORF">AVEN_153496_1</name>
</gene>
<feature type="signal peptide" evidence="1">
    <location>
        <begin position="1"/>
        <end position="17"/>
    </location>
</feature>
<sequence length="118" mass="13319">MLLVLQALSFFERLTTSFMTLQASSVAPSLAEFRLRVGSLLTRRFHLSNPKATKSDRRLYSVLLKPDQYARAIEQILDLYVSRLFAQEHRSNFHAFNQVPCASIGLPVPTGNAIEVQP</sequence>
<keyword evidence="1" id="KW-0732">Signal</keyword>
<evidence type="ECO:0000256" key="1">
    <source>
        <dbReference type="SAM" id="SignalP"/>
    </source>
</evidence>
<name>A0A4Y2K464_ARAVE</name>